<keyword evidence="3" id="KW-1133">Transmembrane helix</keyword>
<dbReference type="Proteomes" id="UP000024635">
    <property type="component" value="Unassembled WGS sequence"/>
</dbReference>
<evidence type="ECO:0000313" key="5">
    <source>
        <dbReference type="Proteomes" id="UP000024635"/>
    </source>
</evidence>
<keyword evidence="3" id="KW-0472">Membrane</keyword>
<reference evidence="5" key="1">
    <citation type="journal article" date="2015" name="Nat. Genet.">
        <title>The genome and transcriptome of the zoonotic hookworm Ancylostoma ceylanicum identify infection-specific gene families.</title>
        <authorList>
            <person name="Schwarz E.M."/>
            <person name="Hu Y."/>
            <person name="Antoshechkin I."/>
            <person name="Miller M.M."/>
            <person name="Sternberg P.W."/>
            <person name="Aroian R.V."/>
        </authorList>
    </citation>
    <scope>NUCLEOTIDE SEQUENCE</scope>
    <source>
        <strain evidence="5">HY135</strain>
    </source>
</reference>
<accession>A0A016TZ34</accession>
<dbReference type="GO" id="GO:0005576">
    <property type="term" value="C:extracellular region"/>
    <property type="evidence" value="ECO:0007669"/>
    <property type="project" value="InterPro"/>
</dbReference>
<keyword evidence="3" id="KW-0812">Transmembrane</keyword>
<sequence>MTERCRLKLLPMDANGVPRYDEETGEVMIPEDDFLLYKGVCDKTMILLDNWIDNRERAEDELSKIADELDRWELGSNISTTVGSVAGIGGGAAVIAGVILMPPVAVAGLAVGGAAAVSNVTTGVLKFRNIKKNVDVAMRILEYDKQLTQNLASSVAMLEETEASVVTKNQIKMEEKLGDRLKPETVISGVGIGAVSIAGGATRLLLKESTVIQSAALKGAVHAATAVGIAIDVLTAIISVKGLIEGSRSDVAGKLRKAVEELKESREVMTHRLLMDYLS</sequence>
<evidence type="ECO:0000256" key="3">
    <source>
        <dbReference type="SAM" id="Phobius"/>
    </source>
</evidence>
<dbReference type="AlphaFoldDB" id="A0A016TZ34"/>
<dbReference type="EMBL" id="JARK01001402">
    <property type="protein sequence ID" value="EYC08339.1"/>
    <property type="molecule type" value="Genomic_DNA"/>
</dbReference>
<gene>
    <name evidence="4" type="primary">Acey_s0066.g3706</name>
    <name evidence="4" type="synonym">Acey-F07F6.4</name>
    <name evidence="4" type="ORF">Y032_0066g3706</name>
</gene>
<dbReference type="GO" id="GO:0016020">
    <property type="term" value="C:membrane"/>
    <property type="evidence" value="ECO:0007669"/>
    <property type="project" value="TreeGrafter"/>
</dbReference>
<dbReference type="GO" id="GO:0006869">
    <property type="term" value="P:lipid transport"/>
    <property type="evidence" value="ECO:0007669"/>
    <property type="project" value="InterPro"/>
</dbReference>
<feature type="transmembrane region" description="Helical" evidence="3">
    <location>
        <begin position="106"/>
        <end position="125"/>
    </location>
</feature>
<evidence type="ECO:0000256" key="1">
    <source>
        <dbReference type="ARBA" id="ARBA00010090"/>
    </source>
</evidence>
<feature type="coiled-coil region" evidence="2">
    <location>
        <begin position="48"/>
        <end position="75"/>
    </location>
</feature>
<dbReference type="OrthoDB" id="983479at2759"/>
<keyword evidence="5" id="KW-1185">Reference proteome</keyword>
<comment type="caution">
    <text evidence="4">The sequence shown here is derived from an EMBL/GenBank/DDBJ whole genome shotgun (WGS) entry which is preliminary data.</text>
</comment>
<dbReference type="InterPro" id="IPR008405">
    <property type="entry name" value="ApoL"/>
</dbReference>
<protein>
    <recommendedName>
        <fullName evidence="6">Tat pathway signal sequence domain protein</fullName>
    </recommendedName>
</protein>
<evidence type="ECO:0000256" key="2">
    <source>
        <dbReference type="SAM" id="Coils"/>
    </source>
</evidence>
<dbReference type="GO" id="GO:0008289">
    <property type="term" value="F:lipid binding"/>
    <property type="evidence" value="ECO:0007669"/>
    <property type="project" value="InterPro"/>
</dbReference>
<organism evidence="4 5">
    <name type="scientific">Ancylostoma ceylanicum</name>
    <dbReference type="NCBI Taxonomy" id="53326"/>
    <lineage>
        <taxon>Eukaryota</taxon>
        <taxon>Metazoa</taxon>
        <taxon>Ecdysozoa</taxon>
        <taxon>Nematoda</taxon>
        <taxon>Chromadorea</taxon>
        <taxon>Rhabditida</taxon>
        <taxon>Rhabditina</taxon>
        <taxon>Rhabditomorpha</taxon>
        <taxon>Strongyloidea</taxon>
        <taxon>Ancylostomatidae</taxon>
        <taxon>Ancylostomatinae</taxon>
        <taxon>Ancylostoma</taxon>
    </lineage>
</organism>
<dbReference type="PANTHER" id="PTHR14096:SF28">
    <property type="entry name" value="APOLIPOPROTEIN L, 1-RELATED"/>
    <property type="match status" value="1"/>
</dbReference>
<proteinExistence type="inferred from homology"/>
<name>A0A016TZ34_9BILA</name>
<evidence type="ECO:0008006" key="6">
    <source>
        <dbReference type="Google" id="ProtNLM"/>
    </source>
</evidence>
<feature type="transmembrane region" description="Helical" evidence="3">
    <location>
        <begin position="81"/>
        <end position="100"/>
    </location>
</feature>
<dbReference type="Pfam" id="PF05461">
    <property type="entry name" value="ApoL"/>
    <property type="match status" value="1"/>
</dbReference>
<evidence type="ECO:0000313" key="4">
    <source>
        <dbReference type="EMBL" id="EYC08339.1"/>
    </source>
</evidence>
<dbReference type="GO" id="GO:0042157">
    <property type="term" value="P:lipoprotein metabolic process"/>
    <property type="evidence" value="ECO:0007669"/>
    <property type="project" value="InterPro"/>
</dbReference>
<dbReference type="PANTHER" id="PTHR14096">
    <property type="entry name" value="APOLIPOPROTEIN L"/>
    <property type="match status" value="1"/>
</dbReference>
<keyword evidence="2" id="KW-0175">Coiled coil</keyword>
<comment type="similarity">
    <text evidence="1">Belongs to the apolipoprotein L family.</text>
</comment>